<evidence type="ECO:0000259" key="2">
    <source>
        <dbReference type="PROSITE" id="PS50110"/>
    </source>
</evidence>
<accession>A0A3D9H7E9</accession>
<keyword evidence="4" id="KW-1185">Reference proteome</keyword>
<gene>
    <name evidence="3" type="ORF">DFP90_11274</name>
</gene>
<feature type="domain" description="Response regulatory" evidence="2">
    <location>
        <begin position="1"/>
        <end position="111"/>
    </location>
</feature>
<dbReference type="InterPro" id="IPR011006">
    <property type="entry name" value="CheY-like_superfamily"/>
</dbReference>
<protein>
    <recommendedName>
        <fullName evidence="2">Response regulatory domain-containing protein</fullName>
    </recommendedName>
</protein>
<feature type="modified residue" description="4-aspartylphosphate" evidence="1">
    <location>
        <position position="40"/>
    </location>
</feature>
<proteinExistence type="predicted"/>
<evidence type="ECO:0000256" key="1">
    <source>
        <dbReference type="PROSITE-ProRule" id="PRU00169"/>
    </source>
</evidence>
<dbReference type="Proteomes" id="UP000256845">
    <property type="component" value="Unassembled WGS sequence"/>
</dbReference>
<organism evidence="3 4">
    <name type="scientific">Aestuariispira insulae</name>
    <dbReference type="NCBI Taxonomy" id="1461337"/>
    <lineage>
        <taxon>Bacteria</taxon>
        <taxon>Pseudomonadati</taxon>
        <taxon>Pseudomonadota</taxon>
        <taxon>Alphaproteobacteria</taxon>
        <taxon>Rhodospirillales</taxon>
        <taxon>Kiloniellaceae</taxon>
        <taxon>Aestuariispira</taxon>
    </lineage>
</organism>
<dbReference type="RefSeq" id="WP_147301068.1">
    <property type="nucleotide sequence ID" value="NZ_QRDW01000012.1"/>
</dbReference>
<dbReference type="GO" id="GO:0000160">
    <property type="term" value="P:phosphorelay signal transduction system"/>
    <property type="evidence" value="ECO:0007669"/>
    <property type="project" value="InterPro"/>
</dbReference>
<keyword evidence="1" id="KW-0597">Phosphoprotein</keyword>
<reference evidence="3 4" key="1">
    <citation type="submission" date="2018-07" db="EMBL/GenBank/DDBJ databases">
        <title>Genomic Encyclopedia of Type Strains, Phase III (KMG-III): the genomes of soil and plant-associated and newly described type strains.</title>
        <authorList>
            <person name="Whitman W."/>
        </authorList>
    </citation>
    <scope>NUCLEOTIDE SEQUENCE [LARGE SCALE GENOMIC DNA]</scope>
    <source>
        <strain evidence="3 4">CECT 8488</strain>
    </source>
</reference>
<comment type="caution">
    <text evidence="3">The sequence shown here is derived from an EMBL/GenBank/DDBJ whole genome shotgun (WGS) entry which is preliminary data.</text>
</comment>
<name>A0A3D9H7E9_9PROT</name>
<dbReference type="OrthoDB" id="8449384at2"/>
<dbReference type="InterPro" id="IPR001789">
    <property type="entry name" value="Sig_transdc_resp-reg_receiver"/>
</dbReference>
<evidence type="ECO:0000313" key="3">
    <source>
        <dbReference type="EMBL" id="RED45081.1"/>
    </source>
</evidence>
<dbReference type="AlphaFoldDB" id="A0A3D9H7E9"/>
<dbReference type="SUPFAM" id="SSF52172">
    <property type="entry name" value="CheY-like"/>
    <property type="match status" value="1"/>
</dbReference>
<dbReference type="EMBL" id="QRDW01000012">
    <property type="protein sequence ID" value="RED45081.1"/>
    <property type="molecule type" value="Genomic_DNA"/>
</dbReference>
<dbReference type="PROSITE" id="PS50110">
    <property type="entry name" value="RESPONSE_REGULATORY"/>
    <property type="match status" value="1"/>
</dbReference>
<dbReference type="Gene3D" id="3.40.50.2300">
    <property type="match status" value="1"/>
</dbReference>
<sequence>MELRAALHRQGYGQIRDMRNLDQVYDVVSGDNMPDILILDSSLTWESRTVPKLIRDIRHGKLGRNPFVPIIATIWTPDQRQVTDLINSGPDVVLVKPFSTQSLIDRIDAVAFDRKEFVVTSDYLGPDRRKKERNNANSAELFKVPNMLENKLIGAVVDAVSFAREIAEVQTQVKNRRQKANAFQMAFLVALSRDPLVEGNVDKFLIRNLERIRDISVEMTVMLKEAGHGELSETCGKLRGDVTDILDNIKDIAEETASALERDTNQVLMALHPDETPQQVAERVVKSVGAFKNYTGQEDLHRPVTQFGS</sequence>
<evidence type="ECO:0000313" key="4">
    <source>
        <dbReference type="Proteomes" id="UP000256845"/>
    </source>
</evidence>